<evidence type="ECO:0000313" key="1">
    <source>
        <dbReference type="EMBL" id="EQD37718.1"/>
    </source>
</evidence>
<dbReference type="Pfam" id="PF09195">
    <property type="entry name" value="Endonuc-BglII"/>
    <property type="match status" value="1"/>
</dbReference>
<sequence>ATSLDSAFYAKQPPWIEKDFSTQIVVDGNSTDSPTHSVDCYRNHVAVEIEWNNKDPFFDRDLNNFRLLFDLRVVSVGVIITRSDELQSLFGELGRGKSYGASTTHLSKLLPRMRGGGGGGCPVMALAMKRALYLEDQGEL</sequence>
<proteinExistence type="predicted"/>
<keyword evidence="1" id="KW-0255">Endonuclease</keyword>
<gene>
    <name evidence="1" type="ORF">B1A_17435</name>
</gene>
<reference evidence="1" key="1">
    <citation type="submission" date="2013-08" db="EMBL/GenBank/DDBJ databases">
        <authorList>
            <person name="Mendez C."/>
            <person name="Richter M."/>
            <person name="Ferrer M."/>
            <person name="Sanchez J."/>
        </authorList>
    </citation>
    <scope>NUCLEOTIDE SEQUENCE</scope>
</reference>
<protein>
    <submittedName>
        <fullName evidence="1">Restriction endonuclease BglII</fullName>
    </submittedName>
</protein>
<reference evidence="1" key="2">
    <citation type="journal article" date="2014" name="ISME J.">
        <title>Microbial stratification in low pH oxic and suboxic macroscopic growths along an acid mine drainage.</title>
        <authorList>
            <person name="Mendez-Garcia C."/>
            <person name="Mesa V."/>
            <person name="Sprenger R.R."/>
            <person name="Richter M."/>
            <person name="Diez M.S."/>
            <person name="Solano J."/>
            <person name="Bargiela R."/>
            <person name="Golyshina O.V."/>
            <person name="Manteca A."/>
            <person name="Ramos J.L."/>
            <person name="Gallego J.R."/>
            <person name="Llorente I."/>
            <person name="Martins Dos Santos V.A."/>
            <person name="Jensen O.N."/>
            <person name="Pelaez A.I."/>
            <person name="Sanchez J."/>
            <person name="Ferrer M."/>
        </authorList>
    </citation>
    <scope>NUCLEOTIDE SEQUENCE</scope>
</reference>
<name>T0YXD5_9ZZZZ</name>
<dbReference type="InterPro" id="IPR011335">
    <property type="entry name" value="Restrct_endonuc-II-like"/>
</dbReference>
<dbReference type="InterPro" id="IPR015278">
    <property type="entry name" value="BglII-like"/>
</dbReference>
<dbReference type="EMBL" id="AUZX01012820">
    <property type="protein sequence ID" value="EQD37718.1"/>
    <property type="molecule type" value="Genomic_DNA"/>
</dbReference>
<accession>T0YXD5</accession>
<keyword evidence="1" id="KW-0378">Hydrolase</keyword>
<comment type="caution">
    <text evidence="1">The sequence shown here is derived from an EMBL/GenBank/DDBJ whole genome shotgun (WGS) entry which is preliminary data.</text>
</comment>
<dbReference type="AlphaFoldDB" id="T0YXD5"/>
<dbReference type="SUPFAM" id="SSF52980">
    <property type="entry name" value="Restriction endonuclease-like"/>
    <property type="match status" value="1"/>
</dbReference>
<dbReference type="GO" id="GO:0009036">
    <property type="term" value="F:type II site-specific deoxyribonuclease activity"/>
    <property type="evidence" value="ECO:0007669"/>
    <property type="project" value="InterPro"/>
</dbReference>
<keyword evidence="1" id="KW-0540">Nuclease</keyword>
<dbReference type="GO" id="GO:0009307">
    <property type="term" value="P:DNA restriction-modification system"/>
    <property type="evidence" value="ECO:0007669"/>
    <property type="project" value="InterPro"/>
</dbReference>
<organism evidence="1">
    <name type="scientific">mine drainage metagenome</name>
    <dbReference type="NCBI Taxonomy" id="410659"/>
    <lineage>
        <taxon>unclassified sequences</taxon>
        <taxon>metagenomes</taxon>
        <taxon>ecological metagenomes</taxon>
    </lineage>
</organism>
<feature type="non-terminal residue" evidence="1">
    <location>
        <position position="1"/>
    </location>
</feature>